<dbReference type="SMART" id="SM00969">
    <property type="entry name" value="SOCS_box"/>
    <property type="match status" value="1"/>
</dbReference>
<evidence type="ECO:0000313" key="2">
    <source>
        <dbReference type="EMBL" id="KAK3720478.1"/>
    </source>
</evidence>
<proteinExistence type="predicted"/>
<dbReference type="CDD" id="cd03587">
    <property type="entry name" value="SOCS"/>
    <property type="match status" value="1"/>
</dbReference>
<comment type="caution">
    <text evidence="2">The sequence shown here is derived from an EMBL/GenBank/DDBJ whole genome shotgun (WGS) entry which is preliminary data.</text>
</comment>
<dbReference type="EMBL" id="JAWDGP010007405">
    <property type="protein sequence ID" value="KAK3720478.1"/>
    <property type="molecule type" value="Genomic_DNA"/>
</dbReference>
<evidence type="ECO:0000259" key="1">
    <source>
        <dbReference type="PROSITE" id="PS50225"/>
    </source>
</evidence>
<evidence type="ECO:0000313" key="3">
    <source>
        <dbReference type="Proteomes" id="UP001283361"/>
    </source>
</evidence>
<dbReference type="Pfam" id="PF07525">
    <property type="entry name" value="SOCS_box"/>
    <property type="match status" value="1"/>
</dbReference>
<feature type="domain" description="SOCS box" evidence="1">
    <location>
        <begin position="135"/>
        <end position="185"/>
    </location>
</feature>
<dbReference type="InterPro" id="IPR001496">
    <property type="entry name" value="SOCS_box"/>
</dbReference>
<accession>A0AAE0XWR9</accession>
<dbReference type="PROSITE" id="PS50225">
    <property type="entry name" value="SOCS"/>
    <property type="match status" value="1"/>
</dbReference>
<organism evidence="2 3">
    <name type="scientific">Elysia crispata</name>
    <name type="common">lettuce slug</name>
    <dbReference type="NCBI Taxonomy" id="231223"/>
    <lineage>
        <taxon>Eukaryota</taxon>
        <taxon>Metazoa</taxon>
        <taxon>Spiralia</taxon>
        <taxon>Lophotrochozoa</taxon>
        <taxon>Mollusca</taxon>
        <taxon>Gastropoda</taxon>
        <taxon>Heterobranchia</taxon>
        <taxon>Euthyneura</taxon>
        <taxon>Panpulmonata</taxon>
        <taxon>Sacoglossa</taxon>
        <taxon>Placobranchoidea</taxon>
        <taxon>Plakobranchidae</taxon>
        <taxon>Elysia</taxon>
    </lineage>
</organism>
<name>A0AAE0XWR9_9GAST</name>
<keyword evidence="3" id="KW-1185">Reference proteome</keyword>
<gene>
    <name evidence="2" type="ORF">RRG08_058366</name>
</gene>
<dbReference type="AlphaFoldDB" id="A0AAE0XWR9"/>
<dbReference type="Proteomes" id="UP001283361">
    <property type="component" value="Unassembled WGS sequence"/>
</dbReference>
<protein>
    <recommendedName>
        <fullName evidence="1">SOCS box domain-containing protein</fullName>
    </recommendedName>
</protein>
<reference evidence="2" key="1">
    <citation type="journal article" date="2023" name="G3 (Bethesda)">
        <title>A reference genome for the long-term kleptoplast-retaining sea slug Elysia crispata morphotype clarki.</title>
        <authorList>
            <person name="Eastman K.E."/>
            <person name="Pendleton A.L."/>
            <person name="Shaikh M.A."/>
            <person name="Suttiyut T."/>
            <person name="Ogas R."/>
            <person name="Tomko P."/>
            <person name="Gavelis G."/>
            <person name="Widhalm J.R."/>
            <person name="Wisecaver J.H."/>
        </authorList>
    </citation>
    <scope>NUCLEOTIDE SEQUENCE</scope>
    <source>
        <strain evidence="2">ECLA1</strain>
    </source>
</reference>
<sequence length="212" mass="23862">MTEKNLSIYSGVTPALVCASTGDLATLRALLHHNCCLTTKGNVYKRRRKVEYVLDAFELAYTEGYLHTCRLMVEAGYCVYRLRDAFLRDFQRQSSDLQEPAQPHPHPAAASDQSGTKAEVMQLTFAHAHKLPDDWLEILLWLIAKASNARSLKEHAVFVVRATIGHRLLCCVDSLPLPKLVKDYVLLKNLGLDEPSGQYHSLFDISKYFASP</sequence>